<feature type="non-terminal residue" evidence="3">
    <location>
        <position position="112"/>
    </location>
</feature>
<name>G4ZMK0_PHYSP</name>
<dbReference type="PANTHER" id="PTHR34409:SF1">
    <property type="entry name" value="MYB-LIKE DOMAIN-CONTAINING PROTEIN"/>
    <property type="match status" value="1"/>
</dbReference>
<evidence type="ECO:0000313" key="3">
    <source>
        <dbReference type="EMBL" id="EGZ15347.1"/>
    </source>
</evidence>
<dbReference type="KEGG" id="psoj:PHYSODRAFT_370029"/>
<proteinExistence type="predicted"/>
<dbReference type="Pfam" id="PF20681">
    <property type="entry name" value="DUF6818"/>
    <property type="match status" value="1"/>
</dbReference>
<protein>
    <recommendedName>
        <fullName evidence="2">DUF6818 domain-containing protein</fullName>
    </recommendedName>
</protein>
<dbReference type="PANTHER" id="PTHR34409">
    <property type="entry name" value="SET DOMAIN-CONTAINING PROTEIN"/>
    <property type="match status" value="1"/>
</dbReference>
<dbReference type="Proteomes" id="UP000002640">
    <property type="component" value="Unassembled WGS sequence"/>
</dbReference>
<dbReference type="GeneID" id="20650346"/>
<accession>G4ZMK0</accession>
<gene>
    <name evidence="3" type="ORF">PHYSODRAFT_370029</name>
</gene>
<organism evidence="3 4">
    <name type="scientific">Phytophthora sojae (strain P6497)</name>
    <name type="common">Soybean stem and root rot agent</name>
    <name type="synonym">Phytophthora megasperma f. sp. glycines</name>
    <dbReference type="NCBI Taxonomy" id="1094619"/>
    <lineage>
        <taxon>Eukaryota</taxon>
        <taxon>Sar</taxon>
        <taxon>Stramenopiles</taxon>
        <taxon>Oomycota</taxon>
        <taxon>Peronosporomycetes</taxon>
        <taxon>Peronosporales</taxon>
        <taxon>Peronosporaceae</taxon>
        <taxon>Phytophthora</taxon>
    </lineage>
</organism>
<feature type="domain" description="DUF6818" evidence="2">
    <location>
        <begin position="16"/>
        <end position="93"/>
    </location>
</feature>
<dbReference type="EMBL" id="JH159155">
    <property type="protein sequence ID" value="EGZ15347.1"/>
    <property type="molecule type" value="Genomic_DNA"/>
</dbReference>
<feature type="compositionally biased region" description="Acidic residues" evidence="1">
    <location>
        <begin position="102"/>
        <end position="112"/>
    </location>
</feature>
<dbReference type="RefSeq" id="XP_009529096.1">
    <property type="nucleotide sequence ID" value="XM_009530801.1"/>
</dbReference>
<evidence type="ECO:0000313" key="4">
    <source>
        <dbReference type="Proteomes" id="UP000002640"/>
    </source>
</evidence>
<dbReference type="AlphaFoldDB" id="G4ZMK0"/>
<dbReference type="InParanoid" id="G4ZMK0"/>
<dbReference type="InterPro" id="IPR049203">
    <property type="entry name" value="DUF6818"/>
</dbReference>
<sequence length="112" mass="12963">MFAIDRLLHLVEQALPLGRDEWERLVVTYNAARARGAPERDFESLRRKFKTLYSARKPTRMPEMPPRIKRANEAKQAIDDKANVIEIDDEAGRDQGFVEPDFSFEADPDDDD</sequence>
<evidence type="ECO:0000259" key="2">
    <source>
        <dbReference type="Pfam" id="PF20681"/>
    </source>
</evidence>
<feature type="region of interest" description="Disordered" evidence="1">
    <location>
        <begin position="89"/>
        <end position="112"/>
    </location>
</feature>
<reference evidence="3 4" key="1">
    <citation type="journal article" date="2006" name="Science">
        <title>Phytophthora genome sequences uncover evolutionary origins and mechanisms of pathogenesis.</title>
        <authorList>
            <person name="Tyler B.M."/>
            <person name="Tripathy S."/>
            <person name="Zhang X."/>
            <person name="Dehal P."/>
            <person name="Jiang R.H."/>
            <person name="Aerts A."/>
            <person name="Arredondo F.D."/>
            <person name="Baxter L."/>
            <person name="Bensasson D."/>
            <person name="Beynon J.L."/>
            <person name="Chapman J."/>
            <person name="Damasceno C.M."/>
            <person name="Dorrance A.E."/>
            <person name="Dou D."/>
            <person name="Dickerman A.W."/>
            <person name="Dubchak I.L."/>
            <person name="Garbelotto M."/>
            <person name="Gijzen M."/>
            <person name="Gordon S.G."/>
            <person name="Govers F."/>
            <person name="Grunwald N.J."/>
            <person name="Huang W."/>
            <person name="Ivors K.L."/>
            <person name="Jones R.W."/>
            <person name="Kamoun S."/>
            <person name="Krampis K."/>
            <person name="Lamour K.H."/>
            <person name="Lee M.K."/>
            <person name="McDonald W.H."/>
            <person name="Medina M."/>
            <person name="Meijer H.J."/>
            <person name="Nordberg E.K."/>
            <person name="Maclean D.J."/>
            <person name="Ospina-Giraldo M.D."/>
            <person name="Morris P.F."/>
            <person name="Phuntumart V."/>
            <person name="Putnam N.H."/>
            <person name="Rash S."/>
            <person name="Rose J.K."/>
            <person name="Sakihama Y."/>
            <person name="Salamov A.A."/>
            <person name="Savidor A."/>
            <person name="Scheuring C.F."/>
            <person name="Smith B.M."/>
            <person name="Sobral B.W."/>
            <person name="Terry A."/>
            <person name="Torto-Alalibo T.A."/>
            <person name="Win J."/>
            <person name="Xu Z."/>
            <person name="Zhang H."/>
            <person name="Grigoriev I.V."/>
            <person name="Rokhsar D.S."/>
            <person name="Boore J.L."/>
        </authorList>
    </citation>
    <scope>NUCLEOTIDE SEQUENCE [LARGE SCALE GENOMIC DNA]</scope>
    <source>
        <strain evidence="3 4">P6497</strain>
    </source>
</reference>
<evidence type="ECO:0000256" key="1">
    <source>
        <dbReference type="SAM" id="MobiDB-lite"/>
    </source>
</evidence>
<keyword evidence="4" id="KW-1185">Reference proteome</keyword>